<dbReference type="InterPro" id="IPR003754">
    <property type="entry name" value="4pyrrol_synth_uPrphyn_synth"/>
</dbReference>
<sequence length="236" mass="24519">MRLAVTSPRALEAFRALAARAGVEVVEAPMAVLKPAPLDAEAVVRALEEADLVVFASGHAAYRAAEALGPLRDAASRLLAKAVVATAEGRKGAVMVKNAFGVEPQVVSDTVEGLSLPGCRRAAVFHYGWRDPELLAKVACPAAEFQPYVAEPPPREAVERVLSADAVVFTSALAVRYFAEVGGAEAVERLKGLIVVAAGPGVSKALAELGVPHKTAPQGRIGPLAEYAISLLLSRG</sequence>
<dbReference type="RefSeq" id="WP_012349660.1">
    <property type="nucleotide sequence ID" value="NC_010525.1"/>
</dbReference>
<dbReference type="HOGENOM" id="CLU_1178162_0_0_2"/>
<dbReference type="PANTHER" id="PTHR40082">
    <property type="entry name" value="BLR5956 PROTEIN"/>
    <property type="match status" value="1"/>
</dbReference>
<dbReference type="KEGG" id="tne:Tneu_0287"/>
<dbReference type="GO" id="GO:0004852">
    <property type="term" value="F:uroporphyrinogen-III synthase activity"/>
    <property type="evidence" value="ECO:0007669"/>
    <property type="project" value="InterPro"/>
</dbReference>
<protein>
    <submittedName>
        <fullName evidence="2">Uroporphyrinogen III synthase HEM4</fullName>
    </submittedName>
</protein>
<evidence type="ECO:0000259" key="1">
    <source>
        <dbReference type="Pfam" id="PF02602"/>
    </source>
</evidence>
<dbReference type="PANTHER" id="PTHR40082:SF1">
    <property type="entry name" value="BLR5956 PROTEIN"/>
    <property type="match status" value="1"/>
</dbReference>
<dbReference type="InterPro" id="IPR039793">
    <property type="entry name" value="UROS/Hem4"/>
</dbReference>
<dbReference type="OrthoDB" id="28740at2157"/>
<name>B1YBA8_PYRNV</name>
<dbReference type="AlphaFoldDB" id="B1YBA8"/>
<feature type="domain" description="Tetrapyrrole biosynthesis uroporphyrinogen III synthase" evidence="1">
    <location>
        <begin position="13"/>
        <end position="218"/>
    </location>
</feature>
<dbReference type="Pfam" id="PF02602">
    <property type="entry name" value="HEM4"/>
    <property type="match status" value="1"/>
</dbReference>
<dbReference type="GeneID" id="6165819"/>
<dbReference type="InterPro" id="IPR036108">
    <property type="entry name" value="4pyrrol_syn_uPrphyn_synt_sf"/>
</dbReference>
<dbReference type="STRING" id="444157.Tneu_0287"/>
<dbReference type="SUPFAM" id="SSF69618">
    <property type="entry name" value="HemD-like"/>
    <property type="match status" value="1"/>
</dbReference>
<keyword evidence="3" id="KW-1185">Reference proteome</keyword>
<gene>
    <name evidence="2" type="ordered locus">Tneu_0287</name>
</gene>
<organism evidence="2 3">
    <name type="scientific">Pyrobaculum neutrophilum (strain DSM 2338 / JCM 9278 / NBRC 100436 / V24Sta)</name>
    <name type="common">Thermoproteus neutrophilus</name>
    <dbReference type="NCBI Taxonomy" id="444157"/>
    <lineage>
        <taxon>Archaea</taxon>
        <taxon>Thermoproteota</taxon>
        <taxon>Thermoprotei</taxon>
        <taxon>Thermoproteales</taxon>
        <taxon>Thermoproteaceae</taxon>
        <taxon>Pyrobaculum</taxon>
    </lineage>
</organism>
<evidence type="ECO:0000313" key="3">
    <source>
        <dbReference type="Proteomes" id="UP000001694"/>
    </source>
</evidence>
<dbReference type="Gene3D" id="3.40.50.10090">
    <property type="match status" value="2"/>
</dbReference>
<dbReference type="GO" id="GO:0006780">
    <property type="term" value="P:uroporphyrinogen III biosynthetic process"/>
    <property type="evidence" value="ECO:0007669"/>
    <property type="project" value="InterPro"/>
</dbReference>
<dbReference type="Proteomes" id="UP000001694">
    <property type="component" value="Chromosome"/>
</dbReference>
<accession>B1YBA8</accession>
<reference evidence="2" key="1">
    <citation type="submission" date="2008-03" db="EMBL/GenBank/DDBJ databases">
        <title>Complete sequence of Thermoproteus neutrophilus V24Sta.</title>
        <authorList>
            <consortium name="US DOE Joint Genome Institute"/>
            <person name="Copeland A."/>
            <person name="Lucas S."/>
            <person name="Lapidus A."/>
            <person name="Glavina del Rio T."/>
            <person name="Dalin E."/>
            <person name="Tice H."/>
            <person name="Bruce D."/>
            <person name="Goodwin L."/>
            <person name="Pitluck S."/>
            <person name="Sims D."/>
            <person name="Brettin T."/>
            <person name="Detter J.C."/>
            <person name="Han C."/>
            <person name="Kuske C.R."/>
            <person name="Schmutz J."/>
            <person name="Larimer F."/>
            <person name="Land M."/>
            <person name="Hauser L."/>
            <person name="Kyrpides N."/>
            <person name="Mikhailova N."/>
            <person name="Biddle J.F."/>
            <person name="Zhang Z."/>
            <person name="Fitz-Gibbon S.T."/>
            <person name="Lowe T.M."/>
            <person name="Saltikov C."/>
            <person name="House C.H."/>
            <person name="Richardson P."/>
        </authorList>
    </citation>
    <scope>NUCLEOTIDE SEQUENCE [LARGE SCALE GENOMIC DNA]</scope>
    <source>
        <strain evidence="2">V24Sta</strain>
    </source>
</reference>
<evidence type="ECO:0000313" key="2">
    <source>
        <dbReference type="EMBL" id="ACB39239.1"/>
    </source>
</evidence>
<proteinExistence type="predicted"/>
<dbReference type="EMBL" id="CP001014">
    <property type="protein sequence ID" value="ACB39239.1"/>
    <property type="molecule type" value="Genomic_DNA"/>
</dbReference>
<dbReference type="eggNOG" id="arCOG02049">
    <property type="taxonomic scope" value="Archaea"/>
</dbReference>